<dbReference type="EMBL" id="JACHIV010000001">
    <property type="protein sequence ID" value="MBB5072664.1"/>
    <property type="molecule type" value="Genomic_DNA"/>
</dbReference>
<keyword evidence="1" id="KW-1133">Transmembrane helix</keyword>
<comment type="caution">
    <text evidence="2">The sequence shown here is derived from an EMBL/GenBank/DDBJ whole genome shotgun (WGS) entry which is preliminary data.</text>
</comment>
<sequence length="758" mass="83275">MPNRPWDNIGAPTAAEQRLDDLLGQGRAWGRRPEGPVVPLDVHADMFDPDREIRGEYLTRKLVESPDEQGWRAFWRRGGQQPVVRIEDAVITGRLDLRAAELPYLLEFVRCRFDMRPDLRQATLAGLVLWNCRFPGLNGRNLRTSHDTVLRNCTSVGGIVDLADAQLGGSLLLNDSELRNPGGRAIYADRLEIAGAMLGLRLKVSGEVRIPGVKIGGNLNFSGGALRNRGRTALNANGIQIGGSLRGDVDPISGGPFSVAGLLYLPSAHIEGDLRLRDAVLEPGVSPPKRGESQHDDPISTLLLDRGEVRGDVQLDQGFRSGGTIRLVSSKIGGDLRMAGAQIDLSWSRSPSASVEKPMRALHLDGTEILGNLEAANTVLHGQMRMVDVNVHGSFQLTRARLIGPRTDTLQANRIQVGSNFDCREADISGTLQLQGADIGANVDLRSAQLLKPAWHRHRSAYKSSLDLRAANIGRDLVCAEGIRPFRAEGEVQLRRAVIGRAANFWGCVLGDGSSTNAFNAFGLVAQELTLLPAEPPQGRVVLRQAQCELLADNAKTWDAVGGVDVEDFTYYNLSRPIEPTDAARVRERLAWLRTTSGRYQPGPYDQLATVFRNSGNEEHAVTVLIEKQRRRYQALAGASPLLLRPPVRLWSLLQRSTVAYGYRPLRALLWLLAFAAGGSAWFSAHELQPINEEDHPVWNPFLYTVDQLVPIINLGHDVMWRADGHSQWITVVLIAVGWVLATTVAAGITRALRREER</sequence>
<protein>
    <recommendedName>
        <fullName evidence="4">Oxidoreductase</fullName>
    </recommendedName>
</protein>
<gene>
    <name evidence="2" type="ORF">BJ969_005752</name>
</gene>
<keyword evidence="3" id="KW-1185">Reference proteome</keyword>
<feature type="transmembrane region" description="Helical" evidence="1">
    <location>
        <begin position="729"/>
        <end position="749"/>
    </location>
</feature>
<accession>A0A840NM89</accession>
<organism evidence="2 3">
    <name type="scientific">Saccharopolyspora gloriosae</name>
    <dbReference type="NCBI Taxonomy" id="455344"/>
    <lineage>
        <taxon>Bacteria</taxon>
        <taxon>Bacillati</taxon>
        <taxon>Actinomycetota</taxon>
        <taxon>Actinomycetes</taxon>
        <taxon>Pseudonocardiales</taxon>
        <taxon>Pseudonocardiaceae</taxon>
        <taxon>Saccharopolyspora</taxon>
    </lineage>
</organism>
<evidence type="ECO:0000313" key="2">
    <source>
        <dbReference type="EMBL" id="MBB5072664.1"/>
    </source>
</evidence>
<evidence type="ECO:0000313" key="3">
    <source>
        <dbReference type="Proteomes" id="UP000580474"/>
    </source>
</evidence>
<evidence type="ECO:0000256" key="1">
    <source>
        <dbReference type="SAM" id="Phobius"/>
    </source>
</evidence>
<dbReference type="Proteomes" id="UP000580474">
    <property type="component" value="Unassembled WGS sequence"/>
</dbReference>
<dbReference type="RefSeq" id="WP_184484172.1">
    <property type="nucleotide sequence ID" value="NZ_JACHIV010000001.1"/>
</dbReference>
<evidence type="ECO:0008006" key="4">
    <source>
        <dbReference type="Google" id="ProtNLM"/>
    </source>
</evidence>
<name>A0A840NM89_9PSEU</name>
<keyword evidence="1" id="KW-0472">Membrane</keyword>
<keyword evidence="1" id="KW-0812">Transmembrane</keyword>
<dbReference type="AlphaFoldDB" id="A0A840NM89"/>
<reference evidence="2 3" key="1">
    <citation type="submission" date="2020-08" db="EMBL/GenBank/DDBJ databases">
        <title>Sequencing the genomes of 1000 actinobacteria strains.</title>
        <authorList>
            <person name="Klenk H.-P."/>
        </authorList>
    </citation>
    <scope>NUCLEOTIDE SEQUENCE [LARGE SCALE GENOMIC DNA]</scope>
    <source>
        <strain evidence="2 3">DSM 45582</strain>
    </source>
</reference>
<proteinExistence type="predicted"/>